<name>A0A1I6LTT0_9BACT</name>
<dbReference type="Pfam" id="PF16901">
    <property type="entry name" value="DAO_C"/>
    <property type="match status" value="1"/>
</dbReference>
<keyword evidence="6" id="KW-0560">Oxidoreductase</keyword>
<dbReference type="Pfam" id="PF01266">
    <property type="entry name" value="DAO"/>
    <property type="match status" value="1"/>
</dbReference>
<dbReference type="AlphaFoldDB" id="A0A1I6LTT0"/>
<evidence type="ECO:0000256" key="3">
    <source>
        <dbReference type="ARBA" id="ARBA00022630"/>
    </source>
</evidence>
<protein>
    <submittedName>
        <fullName evidence="10">Glycerol-3-phosphate dehydrogenase</fullName>
    </submittedName>
</protein>
<evidence type="ECO:0000256" key="2">
    <source>
        <dbReference type="ARBA" id="ARBA00007330"/>
    </source>
</evidence>
<dbReference type="PRINTS" id="PR01001">
    <property type="entry name" value="FADG3PDH"/>
</dbReference>
<keyword evidence="5" id="KW-0274">FAD</keyword>
<keyword evidence="11" id="KW-1185">Reference proteome</keyword>
<dbReference type="InterPro" id="IPR036188">
    <property type="entry name" value="FAD/NAD-bd_sf"/>
</dbReference>
<dbReference type="RefSeq" id="WP_089837618.1">
    <property type="nucleotide sequence ID" value="NZ_FOZL01000001.1"/>
</dbReference>
<dbReference type="STRING" id="474950.SAMN05421771_1260"/>
<proteinExistence type="inferred from homology"/>
<dbReference type="PANTHER" id="PTHR11985:SF35">
    <property type="entry name" value="ANAEROBIC GLYCEROL-3-PHOSPHATE DEHYDROGENASE SUBUNIT A"/>
    <property type="match status" value="1"/>
</dbReference>
<keyword evidence="3" id="KW-0285">Flavoprotein</keyword>
<feature type="domain" description="FAD dependent oxidoreductase" evidence="8">
    <location>
        <begin position="21"/>
        <end position="375"/>
    </location>
</feature>
<evidence type="ECO:0000313" key="11">
    <source>
        <dbReference type="Proteomes" id="UP000199024"/>
    </source>
</evidence>
<evidence type="ECO:0000259" key="9">
    <source>
        <dbReference type="Pfam" id="PF16901"/>
    </source>
</evidence>
<dbReference type="PANTHER" id="PTHR11985">
    <property type="entry name" value="GLYCEROL-3-PHOSPHATE DEHYDROGENASE"/>
    <property type="match status" value="1"/>
</dbReference>
<evidence type="ECO:0000256" key="4">
    <source>
        <dbReference type="ARBA" id="ARBA00022798"/>
    </source>
</evidence>
<feature type="domain" description="Alpha-glycerophosphate oxidase C-terminal" evidence="9">
    <location>
        <begin position="416"/>
        <end position="502"/>
    </location>
</feature>
<comment type="cofactor">
    <cofactor evidence="1">
        <name>FAD</name>
        <dbReference type="ChEBI" id="CHEBI:57692"/>
    </cofactor>
</comment>
<keyword evidence="4" id="KW-0319">Glycerol metabolism</keyword>
<evidence type="ECO:0000256" key="6">
    <source>
        <dbReference type="ARBA" id="ARBA00023002"/>
    </source>
</evidence>
<dbReference type="GO" id="GO:0046168">
    <property type="term" value="P:glycerol-3-phosphate catabolic process"/>
    <property type="evidence" value="ECO:0007669"/>
    <property type="project" value="TreeGrafter"/>
</dbReference>
<dbReference type="InterPro" id="IPR000447">
    <property type="entry name" value="G3P_DH_FAD-dep"/>
</dbReference>
<dbReference type="Gene3D" id="3.30.9.10">
    <property type="entry name" value="D-Amino Acid Oxidase, subunit A, domain 2"/>
    <property type="match status" value="1"/>
</dbReference>
<reference evidence="10 11" key="1">
    <citation type="submission" date="2016-10" db="EMBL/GenBank/DDBJ databases">
        <authorList>
            <person name="de Groot N.N."/>
        </authorList>
    </citation>
    <scope>NUCLEOTIDE SEQUENCE [LARGE SCALE GENOMIC DNA]</scope>
    <source>
        <strain evidence="10 11">DSM 21001</strain>
    </source>
</reference>
<dbReference type="GO" id="GO:0006071">
    <property type="term" value="P:glycerol metabolic process"/>
    <property type="evidence" value="ECO:0007669"/>
    <property type="project" value="UniProtKB-KW"/>
</dbReference>
<dbReference type="SUPFAM" id="SSF51905">
    <property type="entry name" value="FAD/NAD(P)-binding domain"/>
    <property type="match status" value="1"/>
</dbReference>
<accession>A0A1I6LTT0</accession>
<gene>
    <name evidence="10" type="ORF">SAMN05421771_1260</name>
</gene>
<evidence type="ECO:0000313" key="10">
    <source>
        <dbReference type="EMBL" id="SFS06844.1"/>
    </source>
</evidence>
<organism evidence="10 11">
    <name type="scientific">Granulicella pectinivorans</name>
    <dbReference type="NCBI Taxonomy" id="474950"/>
    <lineage>
        <taxon>Bacteria</taxon>
        <taxon>Pseudomonadati</taxon>
        <taxon>Acidobacteriota</taxon>
        <taxon>Terriglobia</taxon>
        <taxon>Terriglobales</taxon>
        <taxon>Acidobacteriaceae</taxon>
        <taxon>Granulicella</taxon>
    </lineage>
</organism>
<dbReference type="Gene3D" id="3.50.50.60">
    <property type="entry name" value="FAD/NAD(P)-binding domain"/>
    <property type="match status" value="1"/>
</dbReference>
<sequence>MSTPDTTRTQAFAALETAPFDVLVIGGGATGLGIALDATTRGLRTALVEAGDFAQATSSRATKLVHGGVRYLASGQVHLVYEALHERAVMLRNAPHIVHPLPTVLPATHLWELPWYGAGLTLYDKLSGSSTMGPTKILGAKATVALIPGIATKNLKGAILYHDAQFNDARYALALAQTAIDHGATVLNYTRVQKLTYTDGKVSGAIVRDEETATEHTLQAKAVINATGIFTDDLRHMDQPARPNLLSVSRGTHIVVAPHFLGGATAIMVPKTEDGRIIFAIPWQGAVVIGTTDLAAPTPKMEPDVDPAEIDFLLQTIAPYLAAPITRADILSIFSGLRPLVTGKENSTSKLSREHHIDVSNSGMVSVAGGKWTTYRRMAEDTLNFAADKRLLPKGKSVTDHTPLRGATTTKAPNPHLAEYGTETTAISALIANDPALAVPLDPALPYSKALVIHAVRNELARTVEDVLSRRTRSLLLDARAALRAAPEVARLIAQELGRDEAWVSAQIAAFTELALRHYLPA</sequence>
<dbReference type="Gene3D" id="1.10.8.870">
    <property type="entry name" value="Alpha-glycerophosphate oxidase, cap domain"/>
    <property type="match status" value="1"/>
</dbReference>
<dbReference type="InterPro" id="IPR006076">
    <property type="entry name" value="FAD-dep_OxRdtase"/>
</dbReference>
<dbReference type="PROSITE" id="PS00978">
    <property type="entry name" value="FAD_G3PDH_2"/>
    <property type="match status" value="1"/>
</dbReference>
<evidence type="ECO:0000256" key="5">
    <source>
        <dbReference type="ARBA" id="ARBA00022827"/>
    </source>
</evidence>
<feature type="region of interest" description="Disordered" evidence="7">
    <location>
        <begin position="396"/>
        <end position="415"/>
    </location>
</feature>
<dbReference type="Proteomes" id="UP000199024">
    <property type="component" value="Unassembled WGS sequence"/>
</dbReference>
<dbReference type="InterPro" id="IPR038299">
    <property type="entry name" value="DAO_C_sf"/>
</dbReference>
<comment type="similarity">
    <text evidence="2">Belongs to the FAD-dependent glycerol-3-phosphate dehydrogenase family.</text>
</comment>
<dbReference type="EMBL" id="FOZL01000001">
    <property type="protein sequence ID" value="SFS06844.1"/>
    <property type="molecule type" value="Genomic_DNA"/>
</dbReference>
<dbReference type="InterPro" id="IPR031656">
    <property type="entry name" value="DAO_C"/>
</dbReference>
<evidence type="ECO:0000256" key="7">
    <source>
        <dbReference type="SAM" id="MobiDB-lite"/>
    </source>
</evidence>
<dbReference type="GO" id="GO:0004368">
    <property type="term" value="F:glycerol-3-phosphate dehydrogenase (quinone) activity"/>
    <property type="evidence" value="ECO:0007669"/>
    <property type="project" value="InterPro"/>
</dbReference>
<evidence type="ECO:0000256" key="1">
    <source>
        <dbReference type="ARBA" id="ARBA00001974"/>
    </source>
</evidence>
<evidence type="ECO:0000259" key="8">
    <source>
        <dbReference type="Pfam" id="PF01266"/>
    </source>
</evidence>
<dbReference type="OrthoDB" id="9766796at2"/>